<organism evidence="1 2">
    <name type="scientific">Tritrichomonas foetus</name>
    <dbReference type="NCBI Taxonomy" id="1144522"/>
    <lineage>
        <taxon>Eukaryota</taxon>
        <taxon>Metamonada</taxon>
        <taxon>Parabasalia</taxon>
        <taxon>Tritrichomonadida</taxon>
        <taxon>Tritrichomonadidae</taxon>
        <taxon>Tritrichomonas</taxon>
    </lineage>
</organism>
<name>A0A1J4KNI9_9EUKA</name>
<dbReference type="EMBL" id="MLAK01000562">
    <property type="protein sequence ID" value="OHT12472.1"/>
    <property type="molecule type" value="Genomic_DNA"/>
</dbReference>
<dbReference type="VEuPathDB" id="TrichDB:TRFO_17611"/>
<evidence type="ECO:0000313" key="2">
    <source>
        <dbReference type="Proteomes" id="UP000179807"/>
    </source>
</evidence>
<evidence type="ECO:0000313" key="1">
    <source>
        <dbReference type="EMBL" id="OHT12472.1"/>
    </source>
</evidence>
<protein>
    <submittedName>
        <fullName evidence="1">Uncharacterized protein</fullName>
    </submittedName>
</protein>
<comment type="caution">
    <text evidence="1">The sequence shown here is derived from an EMBL/GenBank/DDBJ whole genome shotgun (WGS) entry which is preliminary data.</text>
</comment>
<keyword evidence="2" id="KW-1185">Reference proteome</keyword>
<accession>A0A1J4KNI9</accession>
<gene>
    <name evidence="1" type="ORF">TRFO_17611</name>
</gene>
<dbReference type="RefSeq" id="XP_068365608.1">
    <property type="nucleotide sequence ID" value="XM_068499693.1"/>
</dbReference>
<sequence length="193" mass="22796">MYSFEFYSKLFELTFYLSMILRQQESLFSTDSDSFQLKFNSNGDQDKPIITFEIDYSSIRIKNFLIPDNIDKLWNIIGSSSSYSRIYQTILDLDSDTIFSIFDNFNTSPFKQEFFELVEYASLIFPPEFVEIYLSQPKLDIELLIKQLPINSRALFCSYIQLVKIILQKFFDYSQKQIIVHKLANFLIPVNLP</sequence>
<reference evidence="1" key="1">
    <citation type="submission" date="2016-10" db="EMBL/GenBank/DDBJ databases">
        <authorList>
            <person name="Benchimol M."/>
            <person name="Almeida L.G."/>
            <person name="Vasconcelos A.T."/>
            <person name="Perreira-Neves A."/>
            <person name="Rosa I.A."/>
            <person name="Tasca T."/>
            <person name="Bogo M.R."/>
            <person name="de Souza W."/>
        </authorList>
    </citation>
    <scope>NUCLEOTIDE SEQUENCE [LARGE SCALE GENOMIC DNA]</scope>
    <source>
        <strain evidence="1">K</strain>
    </source>
</reference>
<proteinExistence type="predicted"/>
<dbReference type="AlphaFoldDB" id="A0A1J4KNI9"/>
<dbReference type="Proteomes" id="UP000179807">
    <property type="component" value="Unassembled WGS sequence"/>
</dbReference>
<dbReference type="GeneID" id="94834397"/>